<comment type="subcellular location">
    <subcellularLocation>
        <location evidence="1">Membrane</location>
        <topology evidence="1">Multi-pass membrane protein</topology>
    </subcellularLocation>
</comment>
<dbReference type="PANTHER" id="PTHR21576">
    <property type="entry name" value="UNCHARACTERIZED NODULIN-LIKE PROTEIN"/>
    <property type="match status" value="1"/>
</dbReference>
<dbReference type="GO" id="GO:0016020">
    <property type="term" value="C:membrane"/>
    <property type="evidence" value="ECO:0007669"/>
    <property type="project" value="UniProtKB-SubCell"/>
</dbReference>
<evidence type="ECO:0000313" key="9">
    <source>
        <dbReference type="Proteomes" id="UP000729402"/>
    </source>
</evidence>
<evidence type="ECO:0000256" key="6">
    <source>
        <dbReference type="SAM" id="Phobius"/>
    </source>
</evidence>
<name>A0A8J5TEG4_ZIZPA</name>
<evidence type="ECO:0000256" key="3">
    <source>
        <dbReference type="ARBA" id="ARBA00022989"/>
    </source>
</evidence>
<evidence type="ECO:0000259" key="7">
    <source>
        <dbReference type="Pfam" id="PF06813"/>
    </source>
</evidence>
<feature type="transmembrane region" description="Helical" evidence="6">
    <location>
        <begin position="213"/>
        <end position="232"/>
    </location>
</feature>
<dbReference type="AlphaFoldDB" id="A0A8J5TEG4"/>
<keyword evidence="9" id="KW-1185">Reference proteome</keyword>
<dbReference type="Proteomes" id="UP000729402">
    <property type="component" value="Unassembled WGS sequence"/>
</dbReference>
<accession>A0A8J5TEG4</accession>
<dbReference type="OrthoDB" id="410267at2759"/>
<evidence type="ECO:0000256" key="1">
    <source>
        <dbReference type="ARBA" id="ARBA00004141"/>
    </source>
</evidence>
<reference evidence="8" key="1">
    <citation type="journal article" date="2021" name="bioRxiv">
        <title>Whole Genome Assembly and Annotation of Northern Wild Rice, Zizania palustris L., Supports a Whole Genome Duplication in the Zizania Genus.</title>
        <authorList>
            <person name="Haas M."/>
            <person name="Kono T."/>
            <person name="Macchietto M."/>
            <person name="Millas R."/>
            <person name="McGilp L."/>
            <person name="Shao M."/>
            <person name="Duquette J."/>
            <person name="Hirsch C.N."/>
            <person name="Kimball J."/>
        </authorList>
    </citation>
    <scope>NUCLEOTIDE SEQUENCE</scope>
    <source>
        <tissue evidence="8">Fresh leaf tissue</tissue>
    </source>
</reference>
<feature type="domain" description="Nodulin-like" evidence="7">
    <location>
        <begin position="15"/>
        <end position="262"/>
    </location>
</feature>
<evidence type="ECO:0000256" key="4">
    <source>
        <dbReference type="ARBA" id="ARBA00023136"/>
    </source>
</evidence>
<protein>
    <recommendedName>
        <fullName evidence="7">Nodulin-like domain-containing protein</fullName>
    </recommendedName>
</protein>
<keyword evidence="2 6" id="KW-0812">Transmembrane</keyword>
<dbReference type="PANTHER" id="PTHR21576:SF96">
    <property type="entry name" value="OS04G0388700 PROTEIN"/>
    <property type="match status" value="1"/>
</dbReference>
<keyword evidence="3 6" id="KW-1133">Transmembrane helix</keyword>
<reference evidence="8" key="2">
    <citation type="submission" date="2021-02" db="EMBL/GenBank/DDBJ databases">
        <authorList>
            <person name="Kimball J.A."/>
            <person name="Haas M.W."/>
            <person name="Macchietto M."/>
            <person name="Kono T."/>
            <person name="Duquette J."/>
            <person name="Shao M."/>
        </authorList>
    </citation>
    <scope>NUCLEOTIDE SEQUENCE</scope>
    <source>
        <tissue evidence="8">Fresh leaf tissue</tissue>
    </source>
</reference>
<evidence type="ECO:0000256" key="5">
    <source>
        <dbReference type="SAM" id="MobiDB-lite"/>
    </source>
</evidence>
<evidence type="ECO:0000313" key="8">
    <source>
        <dbReference type="EMBL" id="KAG8081730.1"/>
    </source>
</evidence>
<gene>
    <name evidence="8" type="ORF">GUJ93_ZPchr0014g47535</name>
</gene>
<feature type="region of interest" description="Disordered" evidence="5">
    <location>
        <begin position="277"/>
        <end position="316"/>
    </location>
</feature>
<organism evidence="8 9">
    <name type="scientific">Zizania palustris</name>
    <name type="common">Northern wild rice</name>
    <dbReference type="NCBI Taxonomy" id="103762"/>
    <lineage>
        <taxon>Eukaryota</taxon>
        <taxon>Viridiplantae</taxon>
        <taxon>Streptophyta</taxon>
        <taxon>Embryophyta</taxon>
        <taxon>Tracheophyta</taxon>
        <taxon>Spermatophyta</taxon>
        <taxon>Magnoliopsida</taxon>
        <taxon>Liliopsida</taxon>
        <taxon>Poales</taxon>
        <taxon>Poaceae</taxon>
        <taxon>BOP clade</taxon>
        <taxon>Oryzoideae</taxon>
        <taxon>Oryzeae</taxon>
        <taxon>Zizaniinae</taxon>
        <taxon>Zizania</taxon>
    </lineage>
</organism>
<dbReference type="InterPro" id="IPR010658">
    <property type="entry name" value="Nodulin-like"/>
</dbReference>
<sequence>MGRVAERLRAFSTDRWLVFVAAMWLQSMAGIGYLFGAISPVVKSALGFNQRQVAALGVAKDLGDCVGFLAGTLSSMLPVWVMLLIGAAQNFLGYGWLWLIVTRQAPALPLWMMCVLIFVGTNGETHFNTASLVTCIKNFPKSRGPTVGILKGFAGLSSAILTQLYAVMHTPDHAMLVFMVAVGPSLVAIGLMFVIRPVGGHRQVRPSDKNSFMFIYTICLLLASYLVGVMLVQDFMQLSDNMVVFVTVILFILLILPVVIPVTLTFSSKTEHPIEESLLAEPSKGESSTSQEKKGQPEVILSEVEEEKPKEIDSLPPSERRKRITELQAKLVQAAARGGVRIRRRPHRGENFTLMQALVKADFWLIWLSLLLGSGSGLTVIDNLGQMSQAVGFKDVHIFVSLTSIWNFLGRVGGGYFSENIVRCGHYIIFISV</sequence>
<feature type="transmembrane region" description="Helical" evidence="6">
    <location>
        <begin position="79"/>
        <end position="101"/>
    </location>
</feature>
<keyword evidence="4 6" id="KW-0472">Membrane</keyword>
<evidence type="ECO:0000256" key="2">
    <source>
        <dbReference type="ARBA" id="ARBA00022692"/>
    </source>
</evidence>
<proteinExistence type="predicted"/>
<dbReference type="Pfam" id="PF06813">
    <property type="entry name" value="Nodulin-like"/>
    <property type="match status" value="1"/>
</dbReference>
<feature type="transmembrane region" description="Helical" evidence="6">
    <location>
        <begin position="147"/>
        <end position="167"/>
    </location>
</feature>
<comment type="caution">
    <text evidence="8">The sequence shown here is derived from an EMBL/GenBank/DDBJ whole genome shotgun (WGS) entry which is preliminary data.</text>
</comment>
<feature type="transmembrane region" description="Helical" evidence="6">
    <location>
        <begin position="174"/>
        <end position="193"/>
    </location>
</feature>
<feature type="transmembrane region" description="Helical" evidence="6">
    <location>
        <begin position="364"/>
        <end position="384"/>
    </location>
</feature>
<feature type="transmembrane region" description="Helical" evidence="6">
    <location>
        <begin position="16"/>
        <end position="38"/>
    </location>
</feature>
<dbReference type="EMBL" id="JAAALK010000086">
    <property type="protein sequence ID" value="KAG8081730.1"/>
    <property type="molecule type" value="Genomic_DNA"/>
</dbReference>
<feature type="transmembrane region" description="Helical" evidence="6">
    <location>
        <begin position="244"/>
        <end position="264"/>
    </location>
</feature>